<keyword evidence="1" id="KW-0805">Transcription regulation</keyword>
<dbReference type="Proteomes" id="UP000264719">
    <property type="component" value="Unassembled WGS sequence"/>
</dbReference>
<dbReference type="InterPro" id="IPR036388">
    <property type="entry name" value="WH-like_DNA-bd_sf"/>
</dbReference>
<keyword evidence="2" id="KW-0238">DNA-binding</keyword>
<keyword evidence="3" id="KW-0804">Transcription</keyword>
<dbReference type="PROSITE" id="PS51078">
    <property type="entry name" value="ICLR_ED"/>
    <property type="match status" value="1"/>
</dbReference>
<evidence type="ECO:0008006" key="8">
    <source>
        <dbReference type="Google" id="ProtNLM"/>
    </source>
</evidence>
<dbReference type="SUPFAM" id="SSF46785">
    <property type="entry name" value="Winged helix' DNA-binding domain"/>
    <property type="match status" value="1"/>
</dbReference>
<dbReference type="Gene3D" id="1.10.10.10">
    <property type="entry name" value="Winged helix-like DNA-binding domain superfamily/Winged helix DNA-binding domain"/>
    <property type="match status" value="1"/>
</dbReference>
<dbReference type="GO" id="GO:0003700">
    <property type="term" value="F:DNA-binding transcription factor activity"/>
    <property type="evidence" value="ECO:0007669"/>
    <property type="project" value="TreeGrafter"/>
</dbReference>
<evidence type="ECO:0000259" key="5">
    <source>
        <dbReference type="PROSITE" id="PS51078"/>
    </source>
</evidence>
<dbReference type="PANTHER" id="PTHR30136:SF24">
    <property type="entry name" value="HTH-TYPE TRANSCRIPTIONAL REPRESSOR ALLR"/>
    <property type="match status" value="1"/>
</dbReference>
<dbReference type="PROSITE" id="PS51077">
    <property type="entry name" value="HTH_ICLR"/>
    <property type="match status" value="1"/>
</dbReference>
<protein>
    <recommendedName>
        <fullName evidence="8">IclR family transcriptional regulator</fullName>
    </recommendedName>
</protein>
<evidence type="ECO:0000256" key="1">
    <source>
        <dbReference type="ARBA" id="ARBA00023015"/>
    </source>
</evidence>
<dbReference type="AlphaFoldDB" id="A0A348WFK5"/>
<feature type="domain" description="IclR-ED" evidence="5">
    <location>
        <begin position="76"/>
        <end position="265"/>
    </location>
</feature>
<evidence type="ECO:0000313" key="6">
    <source>
        <dbReference type="EMBL" id="HAR53317.1"/>
    </source>
</evidence>
<evidence type="ECO:0000259" key="4">
    <source>
        <dbReference type="PROSITE" id="PS51077"/>
    </source>
</evidence>
<organism evidence="6 7">
    <name type="scientific">Roseovarius nubinhibens</name>
    <dbReference type="NCBI Taxonomy" id="314263"/>
    <lineage>
        <taxon>Bacteria</taxon>
        <taxon>Pseudomonadati</taxon>
        <taxon>Pseudomonadota</taxon>
        <taxon>Alphaproteobacteria</taxon>
        <taxon>Rhodobacterales</taxon>
        <taxon>Roseobacteraceae</taxon>
        <taxon>Roseovarius</taxon>
    </lineage>
</organism>
<dbReference type="InterPro" id="IPR029016">
    <property type="entry name" value="GAF-like_dom_sf"/>
</dbReference>
<dbReference type="SMART" id="SM00346">
    <property type="entry name" value="HTH_ICLR"/>
    <property type="match status" value="1"/>
</dbReference>
<gene>
    <name evidence="6" type="ORF">DCS45_15790</name>
</gene>
<evidence type="ECO:0000313" key="7">
    <source>
        <dbReference type="Proteomes" id="UP000264719"/>
    </source>
</evidence>
<dbReference type="InterPro" id="IPR036390">
    <property type="entry name" value="WH_DNA-bd_sf"/>
</dbReference>
<dbReference type="InterPro" id="IPR014757">
    <property type="entry name" value="Tscrpt_reg_IclR_C"/>
</dbReference>
<evidence type="ECO:0000256" key="3">
    <source>
        <dbReference type="ARBA" id="ARBA00023163"/>
    </source>
</evidence>
<dbReference type="PANTHER" id="PTHR30136">
    <property type="entry name" value="HELIX-TURN-HELIX TRANSCRIPTIONAL REGULATOR, ICLR FAMILY"/>
    <property type="match status" value="1"/>
</dbReference>
<evidence type="ECO:0000256" key="2">
    <source>
        <dbReference type="ARBA" id="ARBA00023125"/>
    </source>
</evidence>
<sequence length="265" mass="28632">MEKLTGSKETRTSQVLANGLRLLSTIAKANGEFSVREIGRMLDLSPTVTHRLVATLQEHHYLEKNLETGKYVIGLESFRVGKSYSDAFSLEGVAKPVLYAAAHENSVNCFLGRRKGTSIVYLHDFSGAKRSSIRIASGTEVPLDATSMGIAILAQLDPKSLEDYQSRAIAEGLRDQKDFDAKFEQSLEFARTHGYAMVRSEIFPGVNAVGATVGLPGRLHDSAISFSAQTSSPDLGSIELLGAKVIETSAILSQQLQAAKRISSA</sequence>
<dbReference type="Gene3D" id="3.30.450.40">
    <property type="match status" value="1"/>
</dbReference>
<dbReference type="InterPro" id="IPR005471">
    <property type="entry name" value="Tscrpt_reg_IclR_N"/>
</dbReference>
<dbReference type="Pfam" id="PF01614">
    <property type="entry name" value="IclR_C"/>
    <property type="match status" value="1"/>
</dbReference>
<name>A0A348WFK5_9RHOB</name>
<dbReference type="GO" id="GO:0003677">
    <property type="term" value="F:DNA binding"/>
    <property type="evidence" value="ECO:0007669"/>
    <property type="project" value="UniProtKB-KW"/>
</dbReference>
<feature type="domain" description="HTH iclR-type" evidence="4">
    <location>
        <begin position="13"/>
        <end position="75"/>
    </location>
</feature>
<dbReference type="Pfam" id="PF09339">
    <property type="entry name" value="HTH_IclR"/>
    <property type="match status" value="1"/>
</dbReference>
<dbReference type="GO" id="GO:0045892">
    <property type="term" value="P:negative regulation of DNA-templated transcription"/>
    <property type="evidence" value="ECO:0007669"/>
    <property type="project" value="TreeGrafter"/>
</dbReference>
<comment type="caution">
    <text evidence="6">The sequence shown here is derived from an EMBL/GenBank/DDBJ whole genome shotgun (WGS) entry which is preliminary data.</text>
</comment>
<dbReference type="SUPFAM" id="SSF55781">
    <property type="entry name" value="GAF domain-like"/>
    <property type="match status" value="1"/>
</dbReference>
<dbReference type="InterPro" id="IPR050707">
    <property type="entry name" value="HTH_MetabolicPath_Reg"/>
</dbReference>
<reference evidence="6 7" key="1">
    <citation type="journal article" date="2018" name="Nat. Biotechnol.">
        <title>A standardized bacterial taxonomy based on genome phylogeny substantially revises the tree of life.</title>
        <authorList>
            <person name="Parks D.H."/>
            <person name="Chuvochina M."/>
            <person name="Waite D.W."/>
            <person name="Rinke C."/>
            <person name="Skarshewski A."/>
            <person name="Chaumeil P.A."/>
            <person name="Hugenholtz P."/>
        </authorList>
    </citation>
    <scope>NUCLEOTIDE SEQUENCE [LARGE SCALE GENOMIC DNA]</scope>
    <source>
        <strain evidence="6">UBA9169</strain>
    </source>
</reference>
<proteinExistence type="predicted"/>
<accession>A0A348WFK5</accession>
<dbReference type="RefSeq" id="WP_339852889.1">
    <property type="nucleotide sequence ID" value="NZ_CAXAXR010000004.1"/>
</dbReference>
<dbReference type="EMBL" id="DMVW01000153">
    <property type="protein sequence ID" value="HAR53317.1"/>
    <property type="molecule type" value="Genomic_DNA"/>
</dbReference>